<dbReference type="CDD" id="cd00167">
    <property type="entry name" value="SANT"/>
    <property type="match status" value="3"/>
</dbReference>
<dbReference type="PROSITE" id="PS51294">
    <property type="entry name" value="HTH_MYB"/>
    <property type="match status" value="3"/>
</dbReference>
<feature type="domain" description="HTH myb-type" evidence="5">
    <location>
        <begin position="169"/>
        <end position="224"/>
    </location>
</feature>
<dbReference type="PANTHER" id="PTHR45614">
    <property type="entry name" value="MYB PROTEIN-RELATED"/>
    <property type="match status" value="1"/>
</dbReference>
<feature type="compositionally biased region" description="Low complexity" evidence="3">
    <location>
        <begin position="18"/>
        <end position="40"/>
    </location>
</feature>
<feature type="region of interest" description="Disordered" evidence="3">
    <location>
        <begin position="1"/>
        <end position="71"/>
    </location>
</feature>
<dbReference type="InterPro" id="IPR050560">
    <property type="entry name" value="MYB_TF"/>
</dbReference>
<gene>
    <name evidence="6" type="ORF">ACHAW5_003212</name>
</gene>
<feature type="domain" description="Myb-like" evidence="4">
    <location>
        <begin position="169"/>
        <end position="220"/>
    </location>
</feature>
<feature type="region of interest" description="Disordered" evidence="3">
    <location>
        <begin position="585"/>
        <end position="606"/>
    </location>
</feature>
<accession>A0ABD3N760</accession>
<feature type="region of interest" description="Disordered" evidence="3">
    <location>
        <begin position="749"/>
        <end position="768"/>
    </location>
</feature>
<evidence type="ECO:0000256" key="2">
    <source>
        <dbReference type="ARBA" id="ARBA00023125"/>
    </source>
</evidence>
<sequence length="777" mass="86196">MQHHALAPVAHPPPPPHHYQQQRAAHPPMPHAQQQGQQAHHGGRREKHRGRSGRQHPRETSGALANGEGAAKAVKIAEGGVAMMKDDVRSSSSAADNDRSATIGWDKNGTINSSSKHSKKGGSEWSKDEDDALRRFVDDCGSHDWKLISEYLPDRSKQECQYRWQKVLKATLVKGPWTAEEDAAVERLVGQYGAKKWSVIASHLPGRIGKQCRERWHNHLNPNISKEAWTSNEDRTILEFHMSKGNRWAEIAKLLPGRTDNAIKNHWNSSMKRKIEKYLSNNDKERIPYKDDGRFDFRGDVEGVLAAVRDATAEGTTSTKKANPNNNYSSRKAHKRVGGDAHTPRALRSSPGKTTTFSESIFSNNRSAYTNDSASRNLFEESSLSKRDDSDFNLDTDDIVPDNIFKSPAPSDRVRNVDGKMADSNQKRELRSTFTAGRASIMETPNDAKRRPARSPTFVSMKTPEVSKMDLCGFTPLSNNGKHQEEGNSSNFAEILDSGLFSPGWPLALGKDFVKEPNYLNANNISALSTSFSLSFADGIKTPHARDHPRMCIANVRFGDDSPERALDRMQREVAISPIFNPKEKKRKRRSLFGNNPHEKSSDAEFPCVTPSFSVTSRTTFMTHPLTICSSVNSVRTALSLEEFKGRLIQIRSSHEEIEKNENDIDDGTDERTASSPPDCSGMEPKHITQDTPMEVDENARPSPPFSPPPHLDKVGSILQSARKLDTGTPAEKFWSSVGGLDNFTPFKVGGNDEEGATSGLMSPTSNSELCHAIYAT</sequence>
<dbReference type="AlphaFoldDB" id="A0ABD3N760"/>
<dbReference type="Gene3D" id="1.10.10.60">
    <property type="entry name" value="Homeodomain-like"/>
    <property type="match status" value="3"/>
</dbReference>
<keyword evidence="7" id="KW-1185">Reference proteome</keyword>
<feature type="region of interest" description="Disordered" evidence="3">
    <location>
        <begin position="87"/>
        <end position="129"/>
    </location>
</feature>
<comment type="caution">
    <text evidence="6">The sequence shown here is derived from an EMBL/GenBank/DDBJ whole genome shotgun (WGS) entry which is preliminary data.</text>
</comment>
<feature type="domain" description="Myb-like" evidence="4">
    <location>
        <begin position="117"/>
        <end position="168"/>
    </location>
</feature>
<dbReference type="EMBL" id="JALLAZ020001594">
    <property type="protein sequence ID" value="KAL3771867.1"/>
    <property type="molecule type" value="Genomic_DNA"/>
</dbReference>
<dbReference type="PROSITE" id="PS50090">
    <property type="entry name" value="MYB_LIKE"/>
    <property type="match status" value="3"/>
</dbReference>
<dbReference type="SUPFAM" id="SSF46689">
    <property type="entry name" value="Homeodomain-like"/>
    <property type="match status" value="2"/>
</dbReference>
<dbReference type="FunFam" id="1.10.10.60:FF:000010">
    <property type="entry name" value="Transcriptional activator Myb isoform A"/>
    <property type="match status" value="1"/>
</dbReference>
<protein>
    <submittedName>
        <fullName evidence="6">Uncharacterized protein</fullName>
    </submittedName>
</protein>
<evidence type="ECO:0000259" key="4">
    <source>
        <dbReference type="PROSITE" id="PS50090"/>
    </source>
</evidence>
<reference evidence="6 7" key="1">
    <citation type="submission" date="2024-10" db="EMBL/GenBank/DDBJ databases">
        <title>Updated reference genomes for cyclostephanoid diatoms.</title>
        <authorList>
            <person name="Roberts W.R."/>
            <person name="Alverson A.J."/>
        </authorList>
    </citation>
    <scope>NUCLEOTIDE SEQUENCE [LARGE SCALE GENOMIC DNA]</scope>
    <source>
        <strain evidence="6 7">AJA276-08</strain>
    </source>
</reference>
<evidence type="ECO:0000313" key="7">
    <source>
        <dbReference type="Proteomes" id="UP001530315"/>
    </source>
</evidence>
<dbReference type="Pfam" id="PF00249">
    <property type="entry name" value="Myb_DNA-binding"/>
    <property type="match status" value="3"/>
</dbReference>
<feature type="region of interest" description="Disordered" evidence="3">
    <location>
        <begin position="312"/>
        <end position="359"/>
    </location>
</feature>
<name>A0ABD3N760_9STRA</name>
<feature type="domain" description="HTH myb-type" evidence="5">
    <location>
        <begin position="117"/>
        <end position="168"/>
    </location>
</feature>
<proteinExistence type="predicted"/>
<feature type="region of interest" description="Disordered" evidence="3">
    <location>
        <begin position="380"/>
        <end position="426"/>
    </location>
</feature>
<feature type="compositionally biased region" description="Basic and acidic residues" evidence="3">
    <location>
        <begin position="412"/>
        <end position="426"/>
    </location>
</feature>
<evidence type="ECO:0000259" key="5">
    <source>
        <dbReference type="PROSITE" id="PS51294"/>
    </source>
</evidence>
<keyword evidence="2" id="KW-0238">DNA-binding</keyword>
<feature type="compositionally biased region" description="Polar residues" evidence="3">
    <location>
        <begin position="314"/>
        <end position="330"/>
    </location>
</feature>
<feature type="compositionally biased region" description="Basic residues" evidence="3">
    <location>
        <begin position="41"/>
        <end position="55"/>
    </location>
</feature>
<dbReference type="InterPro" id="IPR001005">
    <property type="entry name" value="SANT/Myb"/>
</dbReference>
<dbReference type="SMART" id="SM00717">
    <property type="entry name" value="SANT"/>
    <property type="match status" value="3"/>
</dbReference>
<dbReference type="PANTHER" id="PTHR45614:SF232">
    <property type="entry name" value="TRANSCRIPTION FACTOR MYB3R-2"/>
    <property type="match status" value="1"/>
</dbReference>
<feature type="domain" description="HTH myb-type" evidence="5">
    <location>
        <begin position="226"/>
        <end position="275"/>
    </location>
</feature>
<dbReference type="GO" id="GO:0003677">
    <property type="term" value="F:DNA binding"/>
    <property type="evidence" value="ECO:0007669"/>
    <property type="project" value="UniProtKB-KW"/>
</dbReference>
<evidence type="ECO:0000313" key="6">
    <source>
        <dbReference type="EMBL" id="KAL3771867.1"/>
    </source>
</evidence>
<dbReference type="InterPro" id="IPR009057">
    <property type="entry name" value="Homeodomain-like_sf"/>
</dbReference>
<feature type="compositionally biased region" description="Acidic residues" evidence="3">
    <location>
        <begin position="391"/>
        <end position="400"/>
    </location>
</feature>
<feature type="domain" description="Myb-like" evidence="4">
    <location>
        <begin position="221"/>
        <end position="271"/>
    </location>
</feature>
<keyword evidence="1" id="KW-0677">Repeat</keyword>
<dbReference type="Proteomes" id="UP001530315">
    <property type="component" value="Unassembled WGS sequence"/>
</dbReference>
<evidence type="ECO:0000256" key="1">
    <source>
        <dbReference type="ARBA" id="ARBA00022737"/>
    </source>
</evidence>
<evidence type="ECO:0000256" key="3">
    <source>
        <dbReference type="SAM" id="MobiDB-lite"/>
    </source>
</evidence>
<organism evidence="6 7">
    <name type="scientific">Stephanodiscus triporus</name>
    <dbReference type="NCBI Taxonomy" id="2934178"/>
    <lineage>
        <taxon>Eukaryota</taxon>
        <taxon>Sar</taxon>
        <taxon>Stramenopiles</taxon>
        <taxon>Ochrophyta</taxon>
        <taxon>Bacillariophyta</taxon>
        <taxon>Coscinodiscophyceae</taxon>
        <taxon>Thalassiosirophycidae</taxon>
        <taxon>Stephanodiscales</taxon>
        <taxon>Stephanodiscaceae</taxon>
        <taxon>Stephanodiscus</taxon>
    </lineage>
</organism>
<feature type="region of interest" description="Disordered" evidence="3">
    <location>
        <begin position="658"/>
        <end position="714"/>
    </location>
</feature>
<dbReference type="InterPro" id="IPR017930">
    <property type="entry name" value="Myb_dom"/>
</dbReference>